<keyword evidence="1" id="KW-0472">Membrane</keyword>
<dbReference type="EMBL" id="LAZR01012948">
    <property type="protein sequence ID" value="KKM24322.1"/>
    <property type="molecule type" value="Genomic_DNA"/>
</dbReference>
<organism evidence="2">
    <name type="scientific">marine sediment metagenome</name>
    <dbReference type="NCBI Taxonomy" id="412755"/>
    <lineage>
        <taxon>unclassified sequences</taxon>
        <taxon>metagenomes</taxon>
        <taxon>ecological metagenomes</taxon>
    </lineage>
</organism>
<proteinExistence type="predicted"/>
<comment type="caution">
    <text evidence="2">The sequence shown here is derived from an EMBL/GenBank/DDBJ whole genome shotgun (WGS) entry which is preliminary data.</text>
</comment>
<name>A0A0F9IA04_9ZZZZ</name>
<evidence type="ECO:0000256" key="1">
    <source>
        <dbReference type="SAM" id="Phobius"/>
    </source>
</evidence>
<dbReference type="AlphaFoldDB" id="A0A0F9IA04"/>
<sequence length="70" mass="7917">MTKLTADTPEYAEVVINSVTLSVMITATVGIVIKMRTIDERILNCKKCQEGDEGTFVYFCDKHFSELLKQ</sequence>
<feature type="transmembrane region" description="Helical" evidence="1">
    <location>
        <begin position="14"/>
        <end position="33"/>
    </location>
</feature>
<reference evidence="2" key="1">
    <citation type="journal article" date="2015" name="Nature">
        <title>Complex archaea that bridge the gap between prokaryotes and eukaryotes.</title>
        <authorList>
            <person name="Spang A."/>
            <person name="Saw J.H."/>
            <person name="Jorgensen S.L."/>
            <person name="Zaremba-Niedzwiedzka K."/>
            <person name="Martijn J."/>
            <person name="Lind A.E."/>
            <person name="van Eijk R."/>
            <person name="Schleper C."/>
            <person name="Guy L."/>
            <person name="Ettema T.J."/>
        </authorList>
    </citation>
    <scope>NUCLEOTIDE SEQUENCE</scope>
</reference>
<keyword evidence="1" id="KW-1133">Transmembrane helix</keyword>
<gene>
    <name evidence="2" type="ORF">LCGC14_1606320</name>
</gene>
<evidence type="ECO:0000313" key="2">
    <source>
        <dbReference type="EMBL" id="KKM24322.1"/>
    </source>
</evidence>
<keyword evidence="1" id="KW-0812">Transmembrane</keyword>
<protein>
    <submittedName>
        <fullName evidence="2">Uncharacterized protein</fullName>
    </submittedName>
</protein>
<accession>A0A0F9IA04</accession>